<dbReference type="EMBL" id="JANFZH010000003">
    <property type="protein sequence ID" value="MCQ4838741.1"/>
    <property type="molecule type" value="Genomic_DNA"/>
</dbReference>
<comment type="caution">
    <text evidence="1">The sequence shown here is derived from an EMBL/GenBank/DDBJ whole genome shotgun (WGS) entry which is preliminary data.</text>
</comment>
<name>A0ABT1RVS0_9FIRM</name>
<keyword evidence="1" id="KW-0456">Lyase</keyword>
<accession>A0ABT1RVS0</accession>
<evidence type="ECO:0000313" key="1">
    <source>
        <dbReference type="EMBL" id="MCQ4838741.1"/>
    </source>
</evidence>
<keyword evidence="2" id="KW-1185">Reference proteome</keyword>
<sequence>MEAQRLSKILGNCPKETIEALAGPVMETRSVSVIRKPTKTLVMVRMQETVAKADFFLGELLACEALVEVEGQKGFALMAGDDTQKVLCAAVLDAVCKSRLPERKAIEDALLAEEEKIAESRRQEIRKHASSRVQFNTLDVEY</sequence>
<dbReference type="Pfam" id="PF06754">
    <property type="entry name" value="PhnG"/>
    <property type="match status" value="1"/>
</dbReference>
<dbReference type="GeneID" id="90533910"/>
<dbReference type="RefSeq" id="WP_187127779.1">
    <property type="nucleotide sequence ID" value="NZ_CABKVV010000014.1"/>
</dbReference>
<proteinExistence type="predicted"/>
<protein>
    <submittedName>
        <fullName evidence="1">Phosphonate C-P lyase system protein PhnG</fullName>
    </submittedName>
</protein>
<dbReference type="Proteomes" id="UP001524473">
    <property type="component" value="Unassembled WGS sequence"/>
</dbReference>
<dbReference type="NCBIfam" id="TIGR03293">
    <property type="entry name" value="PhnG_redo"/>
    <property type="match status" value="1"/>
</dbReference>
<reference evidence="1 2" key="1">
    <citation type="submission" date="2022-06" db="EMBL/GenBank/DDBJ databases">
        <title>Isolation of gut microbiota from human fecal samples.</title>
        <authorList>
            <person name="Pamer E.G."/>
            <person name="Barat B."/>
            <person name="Waligurski E."/>
            <person name="Medina S."/>
            <person name="Paddock L."/>
            <person name="Mostad J."/>
        </authorList>
    </citation>
    <scope>NUCLEOTIDE SEQUENCE [LARGE SCALE GENOMIC DNA]</scope>
    <source>
        <strain evidence="1 2">DFI.9.73</strain>
    </source>
</reference>
<organism evidence="1 2">
    <name type="scientific">Neglectibacter timonensis</name>
    <dbReference type="NCBI Taxonomy" id="1776382"/>
    <lineage>
        <taxon>Bacteria</taxon>
        <taxon>Bacillati</taxon>
        <taxon>Bacillota</taxon>
        <taxon>Clostridia</taxon>
        <taxon>Eubacteriales</taxon>
        <taxon>Oscillospiraceae</taxon>
        <taxon>Neglectibacter</taxon>
    </lineage>
</organism>
<gene>
    <name evidence="1" type="primary">phnG</name>
    <name evidence="1" type="ORF">NE695_02295</name>
</gene>
<dbReference type="InterPro" id="IPR009609">
    <property type="entry name" value="Phosphonate_metab_PhnG"/>
</dbReference>
<evidence type="ECO:0000313" key="2">
    <source>
        <dbReference type="Proteomes" id="UP001524473"/>
    </source>
</evidence>
<dbReference type="GO" id="GO:0016829">
    <property type="term" value="F:lyase activity"/>
    <property type="evidence" value="ECO:0007669"/>
    <property type="project" value="UniProtKB-KW"/>
</dbReference>